<dbReference type="EMBL" id="MF417891">
    <property type="protein sequence ID" value="ASN69497.1"/>
    <property type="molecule type" value="Genomic_DNA"/>
</dbReference>
<gene>
    <name evidence="1" type="ORF">10S13_33</name>
</gene>
<proteinExistence type="predicted"/>
<reference evidence="1" key="1">
    <citation type="submission" date="2017-06" db="EMBL/GenBank/DDBJ databases">
        <title>Novel phages from South African skin metaviromes.</title>
        <authorList>
            <person name="van Zyl L.J."/>
            <person name="Abrahams Y."/>
            <person name="Stander E.A."/>
            <person name="Kirby B.M."/>
            <person name="Clavaud C."/>
            <person name="Farcet C."/>
            <person name="Breton L."/>
            <person name="Trindade M.I."/>
        </authorList>
    </citation>
    <scope>NUCLEOTIDE SEQUENCE</scope>
</reference>
<dbReference type="SUPFAM" id="SSF50118">
    <property type="entry name" value="Cell growth inhibitor/plasmid maintenance toxic component"/>
    <property type="match status" value="1"/>
</dbReference>
<name>A0A2H4J850_9CAUD</name>
<dbReference type="InterPro" id="IPR011067">
    <property type="entry name" value="Plasmid_toxin/cell-grow_inhib"/>
</dbReference>
<accession>A0A2H4J850</accession>
<sequence>MSHKIEKRINKLKYSGNHKFKNLDSDIHYLIKRFEGEKNHKGYFPKFKQGEIIFVDFGININKEFSSSHFAIVMNKSDSHTEDILNVIPLSSKENKRYLKIDLDLKWEYIKESLIQLTKIENRLSKYSNTLENFMTNFNENNDMFDSFIDKMRSLHELEHYVDTVNVETNNIKSAIDKTQRLKGNSYACINAFQPISKFRIRKLFPKNVKNPVVEIDIIVSLINEINNNILQIPNVR</sequence>
<protein>
    <submittedName>
        <fullName evidence="1">Uncharacterized protein</fullName>
    </submittedName>
</protein>
<dbReference type="Gene3D" id="2.30.30.110">
    <property type="match status" value="1"/>
</dbReference>
<evidence type="ECO:0000313" key="1">
    <source>
        <dbReference type="EMBL" id="ASN69497.1"/>
    </source>
</evidence>
<organism evidence="1">
    <name type="scientific">uncultured Caudovirales phage</name>
    <dbReference type="NCBI Taxonomy" id="2100421"/>
    <lineage>
        <taxon>Viruses</taxon>
        <taxon>Duplodnaviria</taxon>
        <taxon>Heunggongvirae</taxon>
        <taxon>Uroviricota</taxon>
        <taxon>Caudoviricetes</taxon>
        <taxon>Peduoviridae</taxon>
        <taxon>Maltschvirus</taxon>
        <taxon>Maltschvirus maltsch</taxon>
    </lineage>
</organism>